<keyword evidence="2" id="KW-0560">Oxidoreductase</keyword>
<dbReference type="Proteomes" id="UP000612899">
    <property type="component" value="Unassembled WGS sequence"/>
</dbReference>
<reference evidence="2" key="1">
    <citation type="submission" date="2021-01" db="EMBL/GenBank/DDBJ databases">
        <title>Whole genome shotgun sequence of Rhizocola hellebori NBRC 109834.</title>
        <authorList>
            <person name="Komaki H."/>
            <person name="Tamura T."/>
        </authorList>
    </citation>
    <scope>NUCLEOTIDE SEQUENCE</scope>
    <source>
        <strain evidence="2">NBRC 109834</strain>
    </source>
</reference>
<accession>A0A8J3Q5D3</accession>
<evidence type="ECO:0000313" key="3">
    <source>
        <dbReference type="Proteomes" id="UP000612899"/>
    </source>
</evidence>
<dbReference type="AlphaFoldDB" id="A0A8J3Q5D3"/>
<sequence>MRVTSNGVALSTAPSAMRTSRLDDPQALRENFRRDGYVLLRQVLDRDTVIGLRGAYFGMFDPSYLAKETTPQQGIWSGEAPAGLPPHGHPGHPAHAFVRSKVFADFVQDQRLLAVAQTLFDGAETMRLPRQIVRHFHQGPRASRAHTDFDYLDRGSDQVLTMWIPIGDCPVPTGGIAYLEGSHRLPKAQLQLLKNRRTDRPDDPRPISHDLGWTQQELGGRWLCADFAAGDVAIHSPHLVHATFDTTTSSMRMSADIRFVPIDVEPDPRWLRPWSGDDGN</sequence>
<dbReference type="PANTHER" id="PTHR40128">
    <property type="entry name" value="EXPRESSED PROTEIN"/>
    <property type="match status" value="1"/>
</dbReference>
<organism evidence="2 3">
    <name type="scientific">Rhizocola hellebori</name>
    <dbReference type="NCBI Taxonomy" id="1392758"/>
    <lineage>
        <taxon>Bacteria</taxon>
        <taxon>Bacillati</taxon>
        <taxon>Actinomycetota</taxon>
        <taxon>Actinomycetes</taxon>
        <taxon>Micromonosporales</taxon>
        <taxon>Micromonosporaceae</taxon>
        <taxon>Rhizocola</taxon>
    </lineage>
</organism>
<protein>
    <submittedName>
        <fullName evidence="2">Phytanoyl-CoA dioxygenase</fullName>
    </submittedName>
</protein>
<keyword evidence="2" id="KW-0223">Dioxygenase</keyword>
<comment type="caution">
    <text evidence="2">The sequence shown here is derived from an EMBL/GenBank/DDBJ whole genome shotgun (WGS) entry which is preliminary data.</text>
</comment>
<keyword evidence="3" id="KW-1185">Reference proteome</keyword>
<proteinExistence type="predicted"/>
<evidence type="ECO:0000313" key="2">
    <source>
        <dbReference type="EMBL" id="GIH03737.1"/>
    </source>
</evidence>
<dbReference type="Gene3D" id="2.60.120.620">
    <property type="entry name" value="q2cbj1_9rhob like domain"/>
    <property type="match status" value="1"/>
</dbReference>
<gene>
    <name evidence="2" type="ORF">Rhe02_18040</name>
</gene>
<dbReference type="Pfam" id="PF05721">
    <property type="entry name" value="PhyH"/>
    <property type="match status" value="1"/>
</dbReference>
<dbReference type="InterPro" id="IPR008775">
    <property type="entry name" value="Phytyl_CoA_dOase-like"/>
</dbReference>
<dbReference type="PANTHER" id="PTHR40128:SF1">
    <property type="entry name" value="PHYTANOYL-COA HYDROXYLASE"/>
    <property type="match status" value="1"/>
</dbReference>
<feature type="region of interest" description="Disordered" evidence="1">
    <location>
        <begin position="1"/>
        <end position="22"/>
    </location>
</feature>
<dbReference type="EMBL" id="BONY01000009">
    <property type="protein sequence ID" value="GIH03737.1"/>
    <property type="molecule type" value="Genomic_DNA"/>
</dbReference>
<dbReference type="RefSeq" id="WP_203907647.1">
    <property type="nucleotide sequence ID" value="NZ_BONY01000009.1"/>
</dbReference>
<name>A0A8J3Q5D3_9ACTN</name>
<dbReference type="SUPFAM" id="SSF51197">
    <property type="entry name" value="Clavaminate synthase-like"/>
    <property type="match status" value="1"/>
</dbReference>
<dbReference type="GO" id="GO:0016706">
    <property type="term" value="F:2-oxoglutarate-dependent dioxygenase activity"/>
    <property type="evidence" value="ECO:0007669"/>
    <property type="project" value="UniProtKB-ARBA"/>
</dbReference>
<evidence type="ECO:0000256" key="1">
    <source>
        <dbReference type="SAM" id="MobiDB-lite"/>
    </source>
</evidence>
<feature type="compositionally biased region" description="Polar residues" evidence="1">
    <location>
        <begin position="1"/>
        <end position="18"/>
    </location>
</feature>